<dbReference type="InterPro" id="IPR058647">
    <property type="entry name" value="BSH_CzcB-like"/>
</dbReference>
<dbReference type="PANTHER" id="PTHR32347:SF23">
    <property type="entry name" value="BLL5650 PROTEIN"/>
    <property type="match status" value="1"/>
</dbReference>
<organism evidence="6 7">
    <name type="scientific">Candidatus Litorirhabdus singularis</name>
    <dbReference type="NCBI Taxonomy" id="2518993"/>
    <lineage>
        <taxon>Bacteria</taxon>
        <taxon>Pseudomonadati</taxon>
        <taxon>Pseudomonadota</taxon>
        <taxon>Gammaproteobacteria</taxon>
        <taxon>Cellvibrionales</taxon>
        <taxon>Halieaceae</taxon>
        <taxon>Candidatus Litorirhabdus</taxon>
    </lineage>
</organism>
<evidence type="ECO:0000256" key="3">
    <source>
        <dbReference type="SAM" id="Coils"/>
    </source>
</evidence>
<dbReference type="RefSeq" id="WP_279246610.1">
    <property type="nucleotide sequence ID" value="NZ_SHNN01000003.1"/>
</dbReference>
<evidence type="ECO:0000259" key="4">
    <source>
        <dbReference type="Pfam" id="PF01590"/>
    </source>
</evidence>
<keyword evidence="2 3" id="KW-0175">Coiled coil</keyword>
<gene>
    <name evidence="6" type="ORF">EYC98_17185</name>
</gene>
<keyword evidence="7" id="KW-1185">Reference proteome</keyword>
<evidence type="ECO:0000313" key="6">
    <source>
        <dbReference type="EMBL" id="MCX2982599.1"/>
    </source>
</evidence>
<dbReference type="EMBL" id="SHNN01000003">
    <property type="protein sequence ID" value="MCX2982599.1"/>
    <property type="molecule type" value="Genomic_DNA"/>
</dbReference>
<evidence type="ECO:0000256" key="1">
    <source>
        <dbReference type="ARBA" id="ARBA00004196"/>
    </source>
</evidence>
<dbReference type="InterPro" id="IPR050465">
    <property type="entry name" value="UPF0194_transport"/>
</dbReference>
<dbReference type="SUPFAM" id="SSF55781">
    <property type="entry name" value="GAF domain-like"/>
    <property type="match status" value="1"/>
</dbReference>
<dbReference type="Pfam" id="PF25973">
    <property type="entry name" value="BSH_CzcB"/>
    <property type="match status" value="1"/>
</dbReference>
<comment type="caution">
    <text evidence="6">The sequence shown here is derived from an EMBL/GenBank/DDBJ whole genome shotgun (WGS) entry which is preliminary data.</text>
</comment>
<dbReference type="Gene3D" id="3.30.450.40">
    <property type="match status" value="1"/>
</dbReference>
<proteinExistence type="predicted"/>
<protein>
    <submittedName>
        <fullName evidence="6">HlyD family efflux transporter periplasmic adaptor subunit</fullName>
    </submittedName>
</protein>
<feature type="domain" description="CzcB-like barrel-sandwich hybrid" evidence="5">
    <location>
        <begin position="391"/>
        <end position="511"/>
    </location>
</feature>
<name>A0ABT3TJY1_9GAMM</name>
<dbReference type="Pfam" id="PF01590">
    <property type="entry name" value="GAF"/>
    <property type="match status" value="1"/>
</dbReference>
<dbReference type="PANTHER" id="PTHR32347">
    <property type="entry name" value="EFFLUX SYSTEM COMPONENT YKNX-RELATED"/>
    <property type="match status" value="1"/>
</dbReference>
<feature type="domain" description="GAF" evidence="4">
    <location>
        <begin position="185"/>
        <end position="318"/>
    </location>
</feature>
<dbReference type="Gene3D" id="2.40.50.100">
    <property type="match status" value="1"/>
</dbReference>
<dbReference type="SUPFAM" id="SSF111369">
    <property type="entry name" value="HlyD-like secretion proteins"/>
    <property type="match status" value="1"/>
</dbReference>
<dbReference type="InterPro" id="IPR003018">
    <property type="entry name" value="GAF"/>
</dbReference>
<accession>A0ABT3TJY1</accession>
<feature type="coiled-coil region" evidence="3">
    <location>
        <begin position="435"/>
        <end position="481"/>
    </location>
</feature>
<sequence length="620" mass="67443">MSDSADPGDAPSVSTVFTDSESWEQLKSVRDPASFAAAWLDIQCQIIDANVCLGVVVLGKEGEGELAPIAVWPVGSLGTPALAAAIESTIVKRHAVIHGGATSSRGEQQRNTIACPLLVDAKVCGAVAIEVDHCSEAQLQHVLGQLEWGAVWLETLVHRNKYTSADRLVTVLDLVATSLHYDRFQAAATAVATELAGILQCERVSIGFLHGKHSRVHALSHSASFGKKSNIIRDIGAAMDEAVDQEATVVFPPFDDGPLQVTRYHASLLKTHGAGAICSIPFTDGGKILGAITLERPEGEKFDRSAVKLCEHAASLLGPVLDSRRKDDRWLAIKALDSLKTHARKLVGPRYTALKLTAASTLFLLVFFTFATGEYRVTADATMEGAVQRAIAVPLAGFLAEANARAGDVVKAGDVLFSLDDRDLRLERLKWASQKSQYSREYSEAQAKRDRAQVNILGAQIEQAEAQIALVEEQLERINVTAPFDSFVVSGDLSQSLGAPVERGDILFEVAPLDSYRVILKVDERDIGQLMVAQSGQLALTGMPGVPLVIEVEKIIPVSAAEEGRSYFKVEARLLEKAHPTLRPGMQGVGKIFVGERKLIWIWTHKITHWWSMFLWSWWP</sequence>
<dbReference type="Gene3D" id="2.40.30.170">
    <property type="match status" value="1"/>
</dbReference>
<dbReference type="Proteomes" id="UP001143362">
    <property type="component" value="Unassembled WGS sequence"/>
</dbReference>
<dbReference type="InterPro" id="IPR029016">
    <property type="entry name" value="GAF-like_dom_sf"/>
</dbReference>
<evidence type="ECO:0000313" key="7">
    <source>
        <dbReference type="Proteomes" id="UP001143362"/>
    </source>
</evidence>
<evidence type="ECO:0000259" key="5">
    <source>
        <dbReference type="Pfam" id="PF25973"/>
    </source>
</evidence>
<evidence type="ECO:0000256" key="2">
    <source>
        <dbReference type="ARBA" id="ARBA00023054"/>
    </source>
</evidence>
<comment type="subcellular location">
    <subcellularLocation>
        <location evidence="1">Cell envelope</location>
    </subcellularLocation>
</comment>
<reference evidence="6" key="1">
    <citation type="submission" date="2019-02" db="EMBL/GenBank/DDBJ databases">
        <authorList>
            <person name="Li S.-H."/>
        </authorList>
    </citation>
    <scope>NUCLEOTIDE SEQUENCE</scope>
    <source>
        <strain evidence="6">IMCC14734</strain>
    </source>
</reference>